<feature type="transmembrane region" description="Helical" evidence="1">
    <location>
        <begin position="20"/>
        <end position="43"/>
    </location>
</feature>
<sequence>MRKYLKARHEKYYKNSNFHLVADIAFVVIIIALFIAFILISGWKPKSNITLSAKALGEPVKSGNLESFELSYHAGKATTNNSLAVKLPDNFILNSVEPSESFDGSANTFYLNDLEKGSNGKIKITGLVLGELGAKSDFGFTFNCAECFGGVLQSLPYEIKSSVLTVSANLPENVYRGVEFNGAIKVKNNGPRELSDVKIKINDSWQVKGGNELSLDKIGSGEEQTINFSALTGSDQNSLPFSPDYYLNINNELLRQGSFSQDLNIKSPSFKVFIDADKKVTDINEDVVYTISYQNQADVDLINVKFDLVSGNSNFKISNWSLVSSEPKMEEQNNSLVLSGTLSPDQSGKFSVKVRYMAVKAVANQEVYFNLNSNYSLSGQSLRYSLASPKTKAISQFKLKSGAYYYSSQGDQLGVGPIPPQVGLATNYWIFWEVASGGNDLENLAVSADVSDDAVWLDNKSLLAGTLRHAEVGGRVVWEVLELVAQATPGQYKVGFSLGVIPEAKDLGKTLLLLQNIKYTAFDKFTGQEISGSLKNLSTSLEADILSSGKGTVIAAD</sequence>
<gene>
    <name evidence="2" type="ORF">AUJ35_01975</name>
</gene>
<dbReference type="Proteomes" id="UP000182860">
    <property type="component" value="Unassembled WGS sequence"/>
</dbReference>
<evidence type="ECO:0000313" key="2">
    <source>
        <dbReference type="EMBL" id="OIO07511.1"/>
    </source>
</evidence>
<keyword evidence="1" id="KW-0472">Membrane</keyword>
<comment type="caution">
    <text evidence="2">The sequence shown here is derived from an EMBL/GenBank/DDBJ whole genome shotgun (WGS) entry which is preliminary data.</text>
</comment>
<organism evidence="2 3">
    <name type="scientific">Candidatus Falkowbacteria bacterium CG1_02_41_21</name>
    <dbReference type="NCBI Taxonomy" id="1805147"/>
    <lineage>
        <taxon>Bacteria</taxon>
        <taxon>Candidatus Falkowiibacteriota</taxon>
    </lineage>
</organism>
<keyword evidence="1" id="KW-0812">Transmembrane</keyword>
<dbReference type="EMBL" id="MNUV01000037">
    <property type="protein sequence ID" value="OIO07511.1"/>
    <property type="molecule type" value="Genomic_DNA"/>
</dbReference>
<evidence type="ECO:0000256" key="1">
    <source>
        <dbReference type="SAM" id="Phobius"/>
    </source>
</evidence>
<evidence type="ECO:0008006" key="4">
    <source>
        <dbReference type="Google" id="ProtNLM"/>
    </source>
</evidence>
<proteinExistence type="predicted"/>
<dbReference type="AlphaFoldDB" id="A0A1J4TBC1"/>
<name>A0A1J4TBC1_9BACT</name>
<keyword evidence="1" id="KW-1133">Transmembrane helix</keyword>
<reference evidence="2 3" key="1">
    <citation type="journal article" date="2016" name="Environ. Microbiol.">
        <title>Genomic resolution of a cold subsurface aquifer community provides metabolic insights for novel microbes adapted to high CO concentrations.</title>
        <authorList>
            <person name="Probst A.J."/>
            <person name="Castelle C.J."/>
            <person name="Singh A."/>
            <person name="Brown C.T."/>
            <person name="Anantharaman K."/>
            <person name="Sharon I."/>
            <person name="Hug L.A."/>
            <person name="Burstein D."/>
            <person name="Emerson J.B."/>
            <person name="Thomas B.C."/>
            <person name="Banfield J.F."/>
        </authorList>
    </citation>
    <scope>NUCLEOTIDE SEQUENCE [LARGE SCALE GENOMIC DNA]</scope>
    <source>
        <strain evidence="2">CG1_02_41_21</strain>
    </source>
</reference>
<protein>
    <recommendedName>
        <fullName evidence="4">DUF11 domain-containing protein</fullName>
    </recommendedName>
</protein>
<evidence type="ECO:0000313" key="3">
    <source>
        <dbReference type="Proteomes" id="UP000182860"/>
    </source>
</evidence>
<accession>A0A1J4TBC1</accession>